<dbReference type="EMBL" id="AZEA01000001">
    <property type="protein sequence ID" value="KRK90117.1"/>
    <property type="molecule type" value="Genomic_DNA"/>
</dbReference>
<evidence type="ECO:0000313" key="1">
    <source>
        <dbReference type="EMBL" id="KRK90117.1"/>
    </source>
</evidence>
<dbReference type="InterPro" id="IPR011059">
    <property type="entry name" value="Metal-dep_hydrolase_composite"/>
</dbReference>
<organism evidence="1 2">
    <name type="scientific">Lentilactobacillus sunkii DSM 19904</name>
    <dbReference type="NCBI Taxonomy" id="1423808"/>
    <lineage>
        <taxon>Bacteria</taxon>
        <taxon>Bacillati</taxon>
        <taxon>Bacillota</taxon>
        <taxon>Bacilli</taxon>
        <taxon>Lactobacillales</taxon>
        <taxon>Lactobacillaceae</taxon>
        <taxon>Lentilactobacillus</taxon>
    </lineage>
</organism>
<dbReference type="Proteomes" id="UP000051581">
    <property type="component" value="Unassembled WGS sequence"/>
</dbReference>
<dbReference type="SUPFAM" id="SSF51338">
    <property type="entry name" value="Composite domain of metallo-dependent hydrolases"/>
    <property type="match status" value="1"/>
</dbReference>
<protein>
    <recommendedName>
        <fullName evidence="3">N-acetylglucosamine-6-phosphate deacetylase</fullName>
    </recommendedName>
</protein>
<reference evidence="1 2" key="1">
    <citation type="journal article" date="2015" name="Genome Announc.">
        <title>Expanding the biotechnology potential of lactobacilli through comparative genomics of 213 strains and associated genera.</title>
        <authorList>
            <person name="Sun Z."/>
            <person name="Harris H.M."/>
            <person name="McCann A."/>
            <person name="Guo C."/>
            <person name="Argimon S."/>
            <person name="Zhang W."/>
            <person name="Yang X."/>
            <person name="Jeffery I.B."/>
            <person name="Cooney J.C."/>
            <person name="Kagawa T.F."/>
            <person name="Liu W."/>
            <person name="Song Y."/>
            <person name="Salvetti E."/>
            <person name="Wrobel A."/>
            <person name="Rasinkangas P."/>
            <person name="Parkhill J."/>
            <person name="Rea M.C."/>
            <person name="O'Sullivan O."/>
            <person name="Ritari J."/>
            <person name="Douillard F.P."/>
            <person name="Paul Ross R."/>
            <person name="Yang R."/>
            <person name="Briner A.E."/>
            <person name="Felis G.E."/>
            <person name="de Vos W.M."/>
            <person name="Barrangou R."/>
            <person name="Klaenhammer T.R."/>
            <person name="Caufield P.W."/>
            <person name="Cui Y."/>
            <person name="Zhang H."/>
            <person name="O'Toole P.W."/>
        </authorList>
    </citation>
    <scope>NUCLEOTIDE SEQUENCE [LARGE SCALE GENOMIC DNA]</scope>
    <source>
        <strain evidence="1 2">DSM 19904</strain>
    </source>
</reference>
<proteinExistence type="predicted"/>
<sequence>MATVLIHPIIYTGKRTIADGYLRFDRHIISVGSFSAFKLQDEDDIHDAEGLTIVPGFIDIHTHGGLWRRFHEPG</sequence>
<comment type="caution">
    <text evidence="1">The sequence shown here is derived from an EMBL/GenBank/DDBJ whole genome shotgun (WGS) entry which is preliminary data.</text>
</comment>
<dbReference type="AlphaFoldDB" id="A0A0R1L359"/>
<accession>A0A0R1L359</accession>
<dbReference type="Gene3D" id="2.30.40.10">
    <property type="entry name" value="Urease, subunit C, domain 1"/>
    <property type="match status" value="1"/>
</dbReference>
<evidence type="ECO:0000313" key="2">
    <source>
        <dbReference type="Proteomes" id="UP000051581"/>
    </source>
</evidence>
<name>A0A0R1L359_9LACO</name>
<dbReference type="Gene3D" id="3.20.20.140">
    <property type="entry name" value="Metal-dependent hydrolases"/>
    <property type="match status" value="1"/>
</dbReference>
<keyword evidence="2" id="KW-1185">Reference proteome</keyword>
<evidence type="ECO:0008006" key="3">
    <source>
        <dbReference type="Google" id="ProtNLM"/>
    </source>
</evidence>
<gene>
    <name evidence="1" type="ORF">FD17_GL000358</name>
</gene>
<dbReference type="GO" id="GO:0016810">
    <property type="term" value="F:hydrolase activity, acting on carbon-nitrogen (but not peptide) bonds"/>
    <property type="evidence" value="ECO:0007669"/>
    <property type="project" value="InterPro"/>
</dbReference>
<dbReference type="PATRIC" id="fig|1423808.3.peg.358"/>